<evidence type="ECO:0000259" key="3">
    <source>
        <dbReference type="PROSITE" id="PS50222"/>
    </source>
</evidence>
<organism evidence="4">
    <name type="scientific">Alexandrium monilatum</name>
    <dbReference type="NCBI Taxonomy" id="311494"/>
    <lineage>
        <taxon>Eukaryota</taxon>
        <taxon>Sar</taxon>
        <taxon>Alveolata</taxon>
        <taxon>Dinophyceae</taxon>
        <taxon>Gonyaulacales</taxon>
        <taxon>Pyrocystaceae</taxon>
        <taxon>Alexandrium</taxon>
    </lineage>
</organism>
<reference evidence="4" key="1">
    <citation type="submission" date="2021-01" db="EMBL/GenBank/DDBJ databases">
        <authorList>
            <person name="Corre E."/>
            <person name="Pelletier E."/>
            <person name="Niang G."/>
            <person name="Scheremetjew M."/>
            <person name="Finn R."/>
            <person name="Kale V."/>
            <person name="Holt S."/>
            <person name="Cochrane G."/>
            <person name="Meng A."/>
            <person name="Brown T."/>
            <person name="Cohen L."/>
        </authorList>
    </citation>
    <scope>NUCLEOTIDE SEQUENCE</scope>
    <source>
        <strain evidence="4">CCMP3105</strain>
    </source>
</reference>
<dbReference type="InterPro" id="IPR011992">
    <property type="entry name" value="EF-hand-dom_pair"/>
</dbReference>
<protein>
    <recommendedName>
        <fullName evidence="3">EF-hand domain-containing protein</fullName>
    </recommendedName>
</protein>
<evidence type="ECO:0000313" key="4">
    <source>
        <dbReference type="EMBL" id="CAE4576641.1"/>
    </source>
</evidence>
<evidence type="ECO:0000256" key="2">
    <source>
        <dbReference type="ARBA" id="ARBA00022837"/>
    </source>
</evidence>
<feature type="domain" description="EF-hand" evidence="3">
    <location>
        <begin position="213"/>
        <end position="248"/>
    </location>
</feature>
<dbReference type="InterPro" id="IPR002048">
    <property type="entry name" value="EF_hand_dom"/>
</dbReference>
<dbReference type="PROSITE" id="PS00018">
    <property type="entry name" value="EF_HAND_1"/>
    <property type="match status" value="2"/>
</dbReference>
<dbReference type="CDD" id="cd00051">
    <property type="entry name" value="EFh"/>
    <property type="match status" value="1"/>
</dbReference>
<name>A0A7S4Q9G8_9DINO</name>
<sequence>MDAPGVDWELIDKRIPTAQTPSAKAKRDALFAAMDSSGNGFITLSEANGGIPPLLLDNAMRKKDERARYLVPIKDFRPAIKAAFYLSKKLAPIIGTSRKDKSNHDTSIDRREFLALLVAFRTYLELSVLFAAIDQDDERGRLNWQECRKALPLLEKWRISEKQARQKFPDDWTPSMWFGEFAQWCITRRFGRLDLHLDALDAEATLKEAAGNGAIFQMLKAFKDWDTDGTGTISADELADVLVALDESFTREDAMELFEAADMNKDGSIDYLEFTQWVAQ</sequence>
<gene>
    <name evidence="4" type="ORF">AMON00008_LOCUS16261</name>
</gene>
<feature type="domain" description="EF-hand" evidence="3">
    <location>
        <begin position="22"/>
        <end position="57"/>
    </location>
</feature>
<dbReference type="InterPro" id="IPR050145">
    <property type="entry name" value="Centrin_CML-like"/>
</dbReference>
<dbReference type="AlphaFoldDB" id="A0A7S4Q9G8"/>
<dbReference type="PANTHER" id="PTHR23050">
    <property type="entry name" value="CALCIUM BINDING PROTEIN"/>
    <property type="match status" value="1"/>
</dbReference>
<dbReference type="SUPFAM" id="SSF47473">
    <property type="entry name" value="EF-hand"/>
    <property type="match status" value="2"/>
</dbReference>
<dbReference type="GO" id="GO:0005509">
    <property type="term" value="F:calcium ion binding"/>
    <property type="evidence" value="ECO:0007669"/>
    <property type="project" value="InterPro"/>
</dbReference>
<feature type="domain" description="EF-hand" evidence="3">
    <location>
        <begin position="249"/>
        <end position="280"/>
    </location>
</feature>
<dbReference type="PROSITE" id="PS50222">
    <property type="entry name" value="EF_HAND_2"/>
    <property type="match status" value="3"/>
</dbReference>
<dbReference type="EMBL" id="HBNR01024259">
    <property type="protein sequence ID" value="CAE4576641.1"/>
    <property type="molecule type" value="Transcribed_RNA"/>
</dbReference>
<keyword evidence="2" id="KW-0106">Calcium</keyword>
<dbReference type="SMART" id="SM00054">
    <property type="entry name" value="EFh"/>
    <property type="match status" value="3"/>
</dbReference>
<dbReference type="Pfam" id="PF13499">
    <property type="entry name" value="EF-hand_7"/>
    <property type="match status" value="1"/>
</dbReference>
<proteinExistence type="predicted"/>
<dbReference type="InterPro" id="IPR018247">
    <property type="entry name" value="EF_Hand_1_Ca_BS"/>
</dbReference>
<evidence type="ECO:0000256" key="1">
    <source>
        <dbReference type="ARBA" id="ARBA00022737"/>
    </source>
</evidence>
<dbReference type="Gene3D" id="1.10.238.10">
    <property type="entry name" value="EF-hand"/>
    <property type="match status" value="2"/>
</dbReference>
<accession>A0A7S4Q9G8</accession>
<keyword evidence="1" id="KW-0677">Repeat</keyword>